<evidence type="ECO:0000313" key="13">
    <source>
        <dbReference type="Proteomes" id="UP001377567"/>
    </source>
</evidence>
<evidence type="ECO:0000256" key="4">
    <source>
        <dbReference type="ARBA" id="ARBA00015647"/>
    </source>
</evidence>
<dbReference type="SUPFAM" id="SSF52374">
    <property type="entry name" value="Nucleotidylyl transferase"/>
    <property type="match status" value="1"/>
</dbReference>
<keyword evidence="13" id="KW-1185">Reference proteome</keyword>
<dbReference type="AlphaFoldDB" id="A0AAV5RRR4"/>
<dbReference type="FunFam" id="3.40.50.620:FF:000013">
    <property type="entry name" value="Pantothenate synthetase"/>
    <property type="match status" value="1"/>
</dbReference>
<evidence type="ECO:0000256" key="1">
    <source>
        <dbReference type="ARBA" id="ARBA00004990"/>
    </source>
</evidence>
<reference evidence="12 13" key="1">
    <citation type="journal article" date="2023" name="Elife">
        <title>Identification of key yeast species and microbe-microbe interactions impacting larval growth of Drosophila in the wild.</title>
        <authorList>
            <person name="Mure A."/>
            <person name="Sugiura Y."/>
            <person name="Maeda R."/>
            <person name="Honda K."/>
            <person name="Sakurai N."/>
            <person name="Takahashi Y."/>
            <person name="Watada M."/>
            <person name="Katoh T."/>
            <person name="Gotoh A."/>
            <person name="Gotoh Y."/>
            <person name="Taniguchi I."/>
            <person name="Nakamura K."/>
            <person name="Hayashi T."/>
            <person name="Katayama T."/>
            <person name="Uemura T."/>
            <person name="Hattori Y."/>
        </authorList>
    </citation>
    <scope>NUCLEOTIDE SEQUENCE [LARGE SCALE GENOMIC DNA]</scope>
    <source>
        <strain evidence="12 13">KH-74</strain>
    </source>
</reference>
<evidence type="ECO:0000313" key="12">
    <source>
        <dbReference type="EMBL" id="GMM53407.1"/>
    </source>
</evidence>
<dbReference type="InterPro" id="IPR014729">
    <property type="entry name" value="Rossmann-like_a/b/a_fold"/>
</dbReference>
<dbReference type="HAMAP" id="MF_00158">
    <property type="entry name" value="PanC"/>
    <property type="match status" value="1"/>
</dbReference>
<dbReference type="GO" id="GO:0005524">
    <property type="term" value="F:ATP binding"/>
    <property type="evidence" value="ECO:0007669"/>
    <property type="project" value="UniProtKB-KW"/>
</dbReference>
<evidence type="ECO:0000256" key="10">
    <source>
        <dbReference type="ARBA" id="ARBA00032806"/>
    </source>
</evidence>
<evidence type="ECO:0000256" key="3">
    <source>
        <dbReference type="ARBA" id="ARBA00012219"/>
    </source>
</evidence>
<comment type="caution">
    <text evidence="12">The sequence shown here is derived from an EMBL/GenBank/DDBJ whole genome shotgun (WGS) entry which is preliminary data.</text>
</comment>
<keyword evidence="5 12" id="KW-0436">Ligase</keyword>
<dbReference type="EC" id="6.3.2.1" evidence="3"/>
<dbReference type="CDD" id="cd00560">
    <property type="entry name" value="PanC"/>
    <property type="match status" value="1"/>
</dbReference>
<evidence type="ECO:0000256" key="9">
    <source>
        <dbReference type="ARBA" id="ARBA00029902"/>
    </source>
</evidence>
<keyword evidence="8" id="KW-0067">ATP-binding</keyword>
<evidence type="ECO:0000256" key="7">
    <source>
        <dbReference type="ARBA" id="ARBA00022741"/>
    </source>
</evidence>
<dbReference type="NCBIfam" id="TIGR00125">
    <property type="entry name" value="cyt_tran_rel"/>
    <property type="match status" value="1"/>
</dbReference>
<sequence length="303" mass="33828">MKVFHTVQEVVDWRTNTIDRRGKTIGFVPTMGCLHNGHATLIKKSVEANDYTVVSIFVNPSQFAPTEDLDQYPRTLKEDMALLESLNVDVLFAPSANEMYPQGIPLDVTKQRGPFVSVLGVSEMLEGKTRPNFFRGVTTVVTKLFNIVMADNAYFGQKDIQQFIVLNVMVNELFVNTKLTMVPIVRNDKGLALSSRNKYLSPEYLEISSNIYRGLSAASSLITQATESQPVNRDALLASIKSVWAPFTESGDFNIDYISIADFNTLHEVEQVKPSDKVVISCAVNVHDKISENTVRLIDNVVM</sequence>
<organism evidence="12 13">
    <name type="scientific">Maudiozyma humilis</name>
    <name type="common">Sour dough yeast</name>
    <name type="synonym">Kazachstania humilis</name>
    <dbReference type="NCBI Taxonomy" id="51915"/>
    <lineage>
        <taxon>Eukaryota</taxon>
        <taxon>Fungi</taxon>
        <taxon>Dikarya</taxon>
        <taxon>Ascomycota</taxon>
        <taxon>Saccharomycotina</taxon>
        <taxon>Saccharomycetes</taxon>
        <taxon>Saccharomycetales</taxon>
        <taxon>Saccharomycetaceae</taxon>
        <taxon>Maudiozyma</taxon>
    </lineage>
</organism>
<dbReference type="GO" id="GO:0015940">
    <property type="term" value="P:pantothenate biosynthetic process"/>
    <property type="evidence" value="ECO:0007669"/>
    <property type="project" value="UniProtKB-KW"/>
</dbReference>
<dbReference type="PANTHER" id="PTHR21299">
    <property type="entry name" value="CYTIDYLATE KINASE/PANTOATE-BETA-ALANINE LIGASE"/>
    <property type="match status" value="1"/>
</dbReference>
<comment type="catalytic activity">
    <reaction evidence="11">
        <text>(R)-pantoate + beta-alanine + ATP = (R)-pantothenate + AMP + diphosphate + H(+)</text>
        <dbReference type="Rhea" id="RHEA:10912"/>
        <dbReference type="ChEBI" id="CHEBI:15378"/>
        <dbReference type="ChEBI" id="CHEBI:15980"/>
        <dbReference type="ChEBI" id="CHEBI:29032"/>
        <dbReference type="ChEBI" id="CHEBI:30616"/>
        <dbReference type="ChEBI" id="CHEBI:33019"/>
        <dbReference type="ChEBI" id="CHEBI:57966"/>
        <dbReference type="ChEBI" id="CHEBI:456215"/>
        <dbReference type="EC" id="6.3.2.1"/>
    </reaction>
</comment>
<keyword evidence="6" id="KW-0566">Pantothenate biosynthesis</keyword>
<protein>
    <recommendedName>
        <fullName evidence="4">Pantoate--beta-alanine ligase</fullName>
        <ecNumber evidence="3">6.3.2.1</ecNumber>
    </recommendedName>
    <alternativeName>
        <fullName evidence="10">Pantoate-activating enzyme</fullName>
    </alternativeName>
    <alternativeName>
        <fullName evidence="9">Pantothenate synthetase</fullName>
    </alternativeName>
</protein>
<accession>A0AAV5RRR4</accession>
<comment type="pathway">
    <text evidence="1">Cofactor biosynthesis; (R)-pantothenate biosynthesis; (R)-pantothenate from (R)-pantoate and beta-alanine: step 1/1.</text>
</comment>
<evidence type="ECO:0000256" key="6">
    <source>
        <dbReference type="ARBA" id="ARBA00022655"/>
    </source>
</evidence>
<evidence type="ECO:0000256" key="2">
    <source>
        <dbReference type="ARBA" id="ARBA00009256"/>
    </source>
</evidence>
<dbReference type="Gene3D" id="3.30.1300.10">
    <property type="entry name" value="Pantoate-beta-alanine ligase, C-terminal domain"/>
    <property type="match status" value="1"/>
</dbReference>
<dbReference type="Proteomes" id="UP001377567">
    <property type="component" value="Unassembled WGS sequence"/>
</dbReference>
<dbReference type="InterPro" id="IPR042176">
    <property type="entry name" value="Pantoate_ligase_C"/>
</dbReference>
<dbReference type="NCBIfam" id="TIGR00018">
    <property type="entry name" value="panC"/>
    <property type="match status" value="1"/>
</dbReference>
<evidence type="ECO:0000256" key="8">
    <source>
        <dbReference type="ARBA" id="ARBA00022840"/>
    </source>
</evidence>
<dbReference type="Pfam" id="PF02569">
    <property type="entry name" value="Pantoate_ligase"/>
    <property type="match status" value="1"/>
</dbReference>
<dbReference type="Gene3D" id="3.40.50.620">
    <property type="entry name" value="HUPs"/>
    <property type="match status" value="1"/>
</dbReference>
<keyword evidence="7" id="KW-0547">Nucleotide-binding</keyword>
<name>A0AAV5RRR4_MAUHU</name>
<gene>
    <name evidence="12" type="ORF">DAKH74_000230</name>
</gene>
<evidence type="ECO:0000256" key="5">
    <source>
        <dbReference type="ARBA" id="ARBA00022598"/>
    </source>
</evidence>
<evidence type="ECO:0000256" key="11">
    <source>
        <dbReference type="ARBA" id="ARBA00048258"/>
    </source>
</evidence>
<dbReference type="PANTHER" id="PTHR21299:SF1">
    <property type="entry name" value="PANTOATE--BETA-ALANINE LIGASE"/>
    <property type="match status" value="1"/>
</dbReference>
<dbReference type="GO" id="GO:0004592">
    <property type="term" value="F:pantoate-beta-alanine ligase activity"/>
    <property type="evidence" value="ECO:0007669"/>
    <property type="project" value="UniProtKB-EC"/>
</dbReference>
<dbReference type="InterPro" id="IPR004821">
    <property type="entry name" value="Cyt_trans-like"/>
</dbReference>
<dbReference type="EMBL" id="BTGD01000001">
    <property type="protein sequence ID" value="GMM53407.1"/>
    <property type="molecule type" value="Genomic_DNA"/>
</dbReference>
<dbReference type="InterPro" id="IPR003721">
    <property type="entry name" value="Pantoate_ligase"/>
</dbReference>
<comment type="similarity">
    <text evidence="2">Belongs to the pantothenate synthetase family.</text>
</comment>
<proteinExistence type="inferred from homology"/>